<proteinExistence type="predicted"/>
<protein>
    <recommendedName>
        <fullName evidence="4">Ribosome control protein 1 domain-containing protein</fullName>
    </recommendedName>
</protein>
<evidence type="ECO:0000256" key="1">
    <source>
        <dbReference type="SAM" id="Phobius"/>
    </source>
</evidence>
<dbReference type="VEuPathDB" id="TrichDB:TRFO_35469"/>
<evidence type="ECO:0000313" key="3">
    <source>
        <dbReference type="Proteomes" id="UP000179807"/>
    </source>
</evidence>
<keyword evidence="1" id="KW-1133">Transmembrane helix</keyword>
<dbReference type="RefSeq" id="XP_068351279.1">
    <property type="nucleotide sequence ID" value="XM_068510272.1"/>
</dbReference>
<gene>
    <name evidence="2" type="ORF">TRFO_35469</name>
</gene>
<dbReference type="AlphaFoldDB" id="A0A1J4JFZ9"/>
<dbReference type="Proteomes" id="UP000179807">
    <property type="component" value="Unassembled WGS sequence"/>
</dbReference>
<accession>A0A1J4JFZ9</accession>
<keyword evidence="1" id="KW-0472">Membrane</keyword>
<keyword evidence="1" id="KW-0812">Transmembrane</keyword>
<reference evidence="2" key="1">
    <citation type="submission" date="2016-10" db="EMBL/GenBank/DDBJ databases">
        <authorList>
            <person name="Benchimol M."/>
            <person name="Almeida L.G."/>
            <person name="Vasconcelos A.T."/>
            <person name="Perreira-Neves A."/>
            <person name="Rosa I.A."/>
            <person name="Tasca T."/>
            <person name="Bogo M.R."/>
            <person name="de Souza W."/>
        </authorList>
    </citation>
    <scope>NUCLEOTIDE SEQUENCE [LARGE SCALE GENOMIC DNA]</scope>
    <source>
        <strain evidence="2">K</strain>
    </source>
</reference>
<organism evidence="2 3">
    <name type="scientific">Tritrichomonas foetus</name>
    <dbReference type="NCBI Taxonomy" id="1144522"/>
    <lineage>
        <taxon>Eukaryota</taxon>
        <taxon>Metamonada</taxon>
        <taxon>Parabasalia</taxon>
        <taxon>Tritrichomonadida</taxon>
        <taxon>Tritrichomonadidae</taxon>
        <taxon>Tritrichomonas</taxon>
    </lineage>
</organism>
<evidence type="ECO:0008006" key="4">
    <source>
        <dbReference type="Google" id="ProtNLM"/>
    </source>
</evidence>
<feature type="transmembrane region" description="Helical" evidence="1">
    <location>
        <begin position="820"/>
        <end position="841"/>
    </location>
</feature>
<comment type="caution">
    <text evidence="2">The sequence shown here is derived from an EMBL/GenBank/DDBJ whole genome shotgun (WGS) entry which is preliminary data.</text>
</comment>
<dbReference type="EMBL" id="MLAK01001072">
    <property type="protein sequence ID" value="OHS98142.1"/>
    <property type="molecule type" value="Genomic_DNA"/>
</dbReference>
<dbReference type="GeneID" id="94844976"/>
<dbReference type="SUPFAM" id="SSF101908">
    <property type="entry name" value="Putative isomerase YbhE"/>
    <property type="match status" value="1"/>
</dbReference>
<sequence length="884" mass="100686">MSLLIPFSQQKLDDTPDIIAIASNEYSPHIAFLSRSTISIRDIRSISCPVLESYTRSDESLRQFGHNFWIQWFNSKIIFFGTSSGTIFMLNIDDFTSIKELCISKVILSTFVCHNNLAVTTTSSQIYFINSECQLNYFVTLFQKPMGIRHCSFHQPSTLSCIVDGQPYFISIDKDSFDKKYSPLPKAIPITNSDLVSLSMNKSLLAVSKNDGEIILINVSPKKFPPIVAYRSDEENKKDKTVSMFWGMNENCLVVLKESGRAIIWCYAGFSTHEINLPEEIKSSICMGYESRTHNLYWSDLQSIFFVSFASVFSHFAITSSKVVDLYSNKELMCDTYKVYPIVFFAEKDGHFAAASLTCASFDSKIFIDIDVINLAFVDNWFVIFSIDKQSLKYFMNVFDIINGDKEDEISLKLMQKVEFPFYPLHISVFQETMYVSRENILSLIKFKKTTKQNSIDIKQENNETQNQDVKNESEWSLEIEINSQELGFRIEAAFFAETGKVISYTQSGDVIVLPDGPLIAKNVDYAWSFNSGIPFIFMHTGNTTLVSCFSMTIRIEGGPVFTDGNHAYILKRKQTFGSLEFESRSIGHVFLSYFADNSNYFDVLNNFYLTNLPKQSPKILGNALVRAFSSEKETAFLSRIAKENIRAVAVIYALSKMTIDMKISMFKHRDVSWWLVVPLLKGGLRYSCLISIPFDLYVKVCEFQNPNITFKYKFDNPSEFVNKTIEESDFLRGFILAINIDIDFCNLLQSHFSKQITNNETNEISKKGSDHVKDDENEDKSNGGIKIEVAKLTEYLNIFEKEKKKCGDFESLFLQFAKFFGSSLQVYGMSLFALAVFAVVGDPMKIAGILIVDEQISKIVKEFIQSNPNSPYSGVFEEALKNV</sequence>
<name>A0A1J4JFZ9_9EUKA</name>
<keyword evidence="3" id="KW-1185">Reference proteome</keyword>
<evidence type="ECO:0000313" key="2">
    <source>
        <dbReference type="EMBL" id="OHS98142.1"/>
    </source>
</evidence>